<keyword evidence="1" id="KW-0472">Membrane</keyword>
<accession>D9SJ92</accession>
<dbReference type="STRING" id="395494.Galf_2277"/>
<proteinExistence type="predicted"/>
<evidence type="ECO:0000313" key="3">
    <source>
        <dbReference type="Proteomes" id="UP000001235"/>
    </source>
</evidence>
<organism evidence="2 3">
    <name type="scientific">Gallionella capsiferriformans (strain ES-2)</name>
    <name type="common">Gallionella ferruginea capsiferriformans (strain ES-2)</name>
    <dbReference type="NCBI Taxonomy" id="395494"/>
    <lineage>
        <taxon>Bacteria</taxon>
        <taxon>Pseudomonadati</taxon>
        <taxon>Pseudomonadota</taxon>
        <taxon>Betaproteobacteria</taxon>
        <taxon>Nitrosomonadales</taxon>
        <taxon>Gallionellaceae</taxon>
        <taxon>Gallionella</taxon>
    </lineage>
</organism>
<dbReference type="KEGG" id="gca:Galf_2277"/>
<dbReference type="RefSeq" id="WP_013294203.1">
    <property type="nucleotide sequence ID" value="NC_014394.1"/>
</dbReference>
<reference evidence="2 3" key="1">
    <citation type="submission" date="2010-08" db="EMBL/GenBank/DDBJ databases">
        <title>Complete sequence of Gallionella capsiferriformans ES-2.</title>
        <authorList>
            <consortium name="US DOE Joint Genome Institute"/>
            <person name="Lucas S."/>
            <person name="Copeland A."/>
            <person name="Lapidus A."/>
            <person name="Cheng J.-F."/>
            <person name="Bruce D."/>
            <person name="Goodwin L."/>
            <person name="Pitluck S."/>
            <person name="Chertkov O."/>
            <person name="Davenport K.W."/>
            <person name="Detter J.C."/>
            <person name="Han C."/>
            <person name="Tapia R."/>
            <person name="Land M."/>
            <person name="Hauser L."/>
            <person name="Chang Y.-J."/>
            <person name="Jeffries C."/>
            <person name="Kyrpides N."/>
            <person name="Ivanova N."/>
            <person name="Mikhailova N."/>
            <person name="Shelobolina E.S."/>
            <person name="Picardal F."/>
            <person name="Roden E."/>
            <person name="Emerson D."/>
            <person name="Woyke T."/>
        </authorList>
    </citation>
    <scope>NUCLEOTIDE SEQUENCE [LARGE SCALE GENOMIC DNA]</scope>
    <source>
        <strain evidence="2 3">ES-2</strain>
    </source>
</reference>
<feature type="transmembrane region" description="Helical" evidence="1">
    <location>
        <begin position="66"/>
        <end position="90"/>
    </location>
</feature>
<sequence length="94" mass="10900">MRFFTDHFFTEAQKSEMLGSAYGQYVKNQQMERYIEDARQLRQHDLAQQENERLTRQHDFDQKTRFIGFVALTVVLLVLTLTSGVGSLIVSGTI</sequence>
<dbReference type="HOGENOM" id="CLU_2381993_0_0_4"/>
<dbReference type="AlphaFoldDB" id="D9SJ92"/>
<keyword evidence="1" id="KW-0812">Transmembrane</keyword>
<dbReference type="Proteomes" id="UP000001235">
    <property type="component" value="Chromosome"/>
</dbReference>
<dbReference type="EMBL" id="CP002159">
    <property type="protein sequence ID" value="ADL56280.1"/>
    <property type="molecule type" value="Genomic_DNA"/>
</dbReference>
<gene>
    <name evidence="2" type="ordered locus">Galf_2277</name>
</gene>
<keyword evidence="1" id="KW-1133">Transmembrane helix</keyword>
<evidence type="ECO:0000256" key="1">
    <source>
        <dbReference type="SAM" id="Phobius"/>
    </source>
</evidence>
<evidence type="ECO:0000313" key="2">
    <source>
        <dbReference type="EMBL" id="ADL56280.1"/>
    </source>
</evidence>
<keyword evidence="3" id="KW-1185">Reference proteome</keyword>
<name>D9SJ92_GALCS</name>
<protein>
    <submittedName>
        <fullName evidence="2">Uncharacterized protein</fullName>
    </submittedName>
</protein>